<geneLocation type="mitochondrion" evidence="21"/>
<dbReference type="GO" id="GO:0003954">
    <property type="term" value="F:NADH dehydrogenase activity"/>
    <property type="evidence" value="ECO:0007669"/>
    <property type="project" value="TreeGrafter"/>
</dbReference>
<feature type="transmembrane region" description="Helical" evidence="18">
    <location>
        <begin position="137"/>
        <end position="159"/>
    </location>
</feature>
<evidence type="ECO:0000256" key="2">
    <source>
        <dbReference type="ARBA" id="ARBA00004448"/>
    </source>
</evidence>
<feature type="transmembrane region" description="Helical" evidence="18">
    <location>
        <begin position="473"/>
        <end position="497"/>
    </location>
</feature>
<feature type="transmembrane region" description="Helical" evidence="18">
    <location>
        <begin position="260"/>
        <end position="282"/>
    </location>
</feature>
<feature type="domain" description="NADH dehydrogenase subunit 5 C-terminal" evidence="20">
    <location>
        <begin position="381"/>
        <end position="559"/>
    </location>
</feature>
<feature type="transmembrane region" description="Helical" evidence="18">
    <location>
        <begin position="165"/>
        <end position="186"/>
    </location>
</feature>
<feature type="transmembrane region" description="Helical" evidence="18">
    <location>
        <begin position="288"/>
        <end position="309"/>
    </location>
</feature>
<keyword evidence="15 18" id="KW-0472">Membrane</keyword>
<keyword evidence="5" id="KW-0813">Transport</keyword>
<evidence type="ECO:0000256" key="8">
    <source>
        <dbReference type="ARBA" id="ARBA00022792"/>
    </source>
</evidence>
<dbReference type="InterPro" id="IPR010934">
    <property type="entry name" value="NADH_DH_su5_C"/>
</dbReference>
<feature type="transmembrane region" description="Helical" evidence="18">
    <location>
        <begin position="518"/>
        <end position="537"/>
    </location>
</feature>
<dbReference type="EMBL" id="MG182695">
    <property type="protein sequence ID" value="AUF71508.1"/>
    <property type="molecule type" value="Genomic_DNA"/>
</dbReference>
<gene>
    <name evidence="21" type="primary">nad5</name>
</gene>
<evidence type="ECO:0000256" key="15">
    <source>
        <dbReference type="ARBA" id="ARBA00023136"/>
    </source>
</evidence>
<evidence type="ECO:0000256" key="11">
    <source>
        <dbReference type="ARBA" id="ARBA00022989"/>
    </source>
</evidence>
<comment type="subcellular location">
    <subcellularLocation>
        <location evidence="2">Mitochondrion inner membrane</location>
        <topology evidence="2">Multi-pass membrane protein</topology>
    </subcellularLocation>
</comment>
<comment type="catalytic activity">
    <reaction evidence="17">
        <text>a ubiquinone + NADH + 5 H(+)(in) = a ubiquinol + NAD(+) + 4 H(+)(out)</text>
        <dbReference type="Rhea" id="RHEA:29091"/>
        <dbReference type="Rhea" id="RHEA-COMP:9565"/>
        <dbReference type="Rhea" id="RHEA-COMP:9566"/>
        <dbReference type="ChEBI" id="CHEBI:15378"/>
        <dbReference type="ChEBI" id="CHEBI:16389"/>
        <dbReference type="ChEBI" id="CHEBI:17976"/>
        <dbReference type="ChEBI" id="CHEBI:57540"/>
        <dbReference type="ChEBI" id="CHEBI:57945"/>
        <dbReference type="EC" id="7.1.1.2"/>
    </reaction>
</comment>
<evidence type="ECO:0000256" key="16">
    <source>
        <dbReference type="ARBA" id="ARBA00031027"/>
    </source>
</evidence>
<dbReference type="PRINTS" id="PR01434">
    <property type="entry name" value="NADHDHGNASE5"/>
</dbReference>
<evidence type="ECO:0000256" key="3">
    <source>
        <dbReference type="ARBA" id="ARBA00012944"/>
    </source>
</evidence>
<sequence length="560" mass="65455">MLSFLFIFFGLWFLVFDYSLMLDYEFFSLNSSYFSMSIYLDWMSLLFMASVMFISSLVIFYSYSYMLFELFKVRFLYLVLLFILSMMFLIISPNLISILLGWDGLGLVSYCLVIYYQNYNSYNSGMLTILSNRIGDVSILISISWLFSMGSWNYMYYLFYLDNFLSFWLIFFIVLAAFTSSAQIPFSSWLPAAMAAPTPVSSLVHSSTLVTAGVYLLIRFSNLLYLNTNSFMINMFLLISCLTMFMSGLAANFEYDLKKIIALSTLSQLGLMMSSLFMGFFVMSYYHLLVHAFFKSLMFLCAGLIIHCMNDNQDIRYMGNLINSIPLTCSCFCVSILCLCGFPFLSGFYSKDLILENLSYCFYNLFIFILYYLSIGLTICYSFRLIYFCFCKHIGLVSFSFYSEDIFMSFSLLLLSFLSVFFGIISFWLIFPIPYFLCLPFFLKILPLLFIISGGFLGYSLSLFHNYSDVFGINFNFLINFISGMWFMPYFSANFICNSSFFYSKLSYLFMDHGWGEYLISSSFSNLISYFSSFYTMFQYNNFKFYLIGFIFLYFSMYLI</sequence>
<comment type="function">
    <text evidence="1">Core subunit of the mitochondrial membrane respiratory chain NADH dehydrogenase (Complex I) that is believed to belong to the minimal assembly required for catalysis. Complex I functions in the transfer of electrons from NADH to the respiratory chain. The immediate electron acceptor for the enzyme is believed to be ubiquinone.</text>
</comment>
<keyword evidence="14 21" id="KW-0496">Mitochondrion</keyword>
<keyword evidence="13" id="KW-0830">Ubiquinone</keyword>
<keyword evidence="10" id="KW-0249">Electron transport</keyword>
<name>A0A343RQB5_9HEMI</name>
<evidence type="ECO:0000256" key="9">
    <source>
        <dbReference type="ARBA" id="ARBA00022967"/>
    </source>
</evidence>
<protein>
    <recommendedName>
        <fullName evidence="4">NADH-ubiquinone oxidoreductase chain 5</fullName>
        <ecNumber evidence="3">7.1.1.2</ecNumber>
    </recommendedName>
    <alternativeName>
        <fullName evidence="16">NADH dehydrogenase subunit 5</fullName>
    </alternativeName>
</protein>
<dbReference type="PANTHER" id="PTHR42829:SF2">
    <property type="entry name" value="NADH-UBIQUINONE OXIDOREDUCTASE CHAIN 5"/>
    <property type="match status" value="1"/>
</dbReference>
<keyword evidence="8" id="KW-0999">Mitochondrion inner membrane</keyword>
<evidence type="ECO:0000256" key="14">
    <source>
        <dbReference type="ARBA" id="ARBA00023128"/>
    </source>
</evidence>
<evidence type="ECO:0000256" key="1">
    <source>
        <dbReference type="ARBA" id="ARBA00003257"/>
    </source>
</evidence>
<evidence type="ECO:0000256" key="13">
    <source>
        <dbReference type="ARBA" id="ARBA00023075"/>
    </source>
</evidence>
<dbReference type="GO" id="GO:0005743">
    <property type="term" value="C:mitochondrial inner membrane"/>
    <property type="evidence" value="ECO:0007669"/>
    <property type="project" value="UniProtKB-SubCell"/>
</dbReference>
<dbReference type="InterPro" id="IPR001750">
    <property type="entry name" value="ND/Mrp_TM"/>
</dbReference>
<evidence type="ECO:0000256" key="17">
    <source>
        <dbReference type="ARBA" id="ARBA00049551"/>
    </source>
</evidence>
<feature type="transmembrane region" description="Helical" evidence="18">
    <location>
        <begin position="198"/>
        <end position="218"/>
    </location>
</feature>
<proteinExistence type="predicted"/>
<feature type="transmembrane region" description="Helical" evidence="18">
    <location>
        <begin position="230"/>
        <end position="253"/>
    </location>
</feature>
<dbReference type="GO" id="GO:0008137">
    <property type="term" value="F:NADH dehydrogenase (ubiquinone) activity"/>
    <property type="evidence" value="ECO:0007669"/>
    <property type="project" value="UniProtKB-EC"/>
</dbReference>
<feature type="transmembrane region" description="Helical" evidence="18">
    <location>
        <begin position="45"/>
        <end position="63"/>
    </location>
</feature>
<evidence type="ECO:0000256" key="12">
    <source>
        <dbReference type="ARBA" id="ARBA00023027"/>
    </source>
</evidence>
<organism evidence="21">
    <name type="scientific">Gonopsis affinis</name>
    <dbReference type="NCBI Taxonomy" id="1874122"/>
    <lineage>
        <taxon>Eukaryota</taxon>
        <taxon>Metazoa</taxon>
        <taxon>Ecdysozoa</taxon>
        <taxon>Arthropoda</taxon>
        <taxon>Hexapoda</taxon>
        <taxon>Insecta</taxon>
        <taxon>Pterygota</taxon>
        <taxon>Neoptera</taxon>
        <taxon>Paraneoptera</taxon>
        <taxon>Hemiptera</taxon>
        <taxon>Heteroptera</taxon>
        <taxon>Panheteroptera</taxon>
        <taxon>Pentatomomorpha</taxon>
        <taxon>Pentatomoidea</taxon>
        <taxon>Pentatomidae</taxon>
        <taxon>Phyllocephalinae</taxon>
        <taxon>Gonopsis</taxon>
    </lineage>
</organism>
<dbReference type="Pfam" id="PF06455">
    <property type="entry name" value="NADH5_C"/>
    <property type="match status" value="1"/>
</dbReference>
<dbReference type="GO" id="GO:0042773">
    <property type="term" value="P:ATP synthesis coupled electron transport"/>
    <property type="evidence" value="ECO:0007669"/>
    <property type="project" value="InterPro"/>
</dbReference>
<keyword evidence="9" id="KW-1278">Translocase</keyword>
<feature type="transmembrane region" description="Helical" evidence="18">
    <location>
        <begin position="441"/>
        <end position="461"/>
    </location>
</feature>
<feature type="transmembrane region" description="Helical" evidence="18">
    <location>
        <begin position="543"/>
        <end position="559"/>
    </location>
</feature>
<keyword evidence="11 18" id="KW-1133">Transmembrane helix</keyword>
<evidence type="ECO:0000256" key="4">
    <source>
        <dbReference type="ARBA" id="ARBA00021096"/>
    </source>
</evidence>
<feature type="transmembrane region" description="Helical" evidence="18">
    <location>
        <begin position="321"/>
        <end position="345"/>
    </location>
</feature>
<evidence type="ECO:0000259" key="19">
    <source>
        <dbReference type="Pfam" id="PF00361"/>
    </source>
</evidence>
<evidence type="ECO:0000256" key="6">
    <source>
        <dbReference type="ARBA" id="ARBA00022660"/>
    </source>
</evidence>
<dbReference type="InterPro" id="IPR003945">
    <property type="entry name" value="NU5C-like"/>
</dbReference>
<dbReference type="AlphaFoldDB" id="A0A343RQB5"/>
<evidence type="ECO:0000259" key="20">
    <source>
        <dbReference type="Pfam" id="PF06455"/>
    </source>
</evidence>
<keyword evidence="7 18" id="KW-0812">Transmembrane</keyword>
<reference evidence="21" key="1">
    <citation type="submission" date="2017-10" db="EMBL/GenBank/DDBJ databases">
        <title>The first complete mitochondrial genome of the subfamily Phyllocephalinae (Heteroptera: Pentatomidae) and its related phylogenetic analysis.</title>
        <authorList>
            <person name="Zhao Q."/>
            <person name="Wei J."/>
            <person name="Li M."/>
            <person name="Zhao W."/>
            <person name="Zhang H."/>
        </authorList>
    </citation>
    <scope>NUCLEOTIDE SEQUENCE</scope>
</reference>
<evidence type="ECO:0000256" key="5">
    <source>
        <dbReference type="ARBA" id="ARBA00022448"/>
    </source>
</evidence>
<feature type="domain" description="NADH:quinone oxidoreductase/Mrp antiporter transmembrane" evidence="19">
    <location>
        <begin position="92"/>
        <end position="369"/>
    </location>
</feature>
<accession>A0A343RQB5</accession>
<evidence type="ECO:0000256" key="10">
    <source>
        <dbReference type="ARBA" id="ARBA00022982"/>
    </source>
</evidence>
<feature type="transmembrane region" description="Helical" evidence="18">
    <location>
        <begin position="75"/>
        <end position="92"/>
    </location>
</feature>
<dbReference type="PANTHER" id="PTHR42829">
    <property type="entry name" value="NADH-UBIQUINONE OXIDOREDUCTASE CHAIN 5"/>
    <property type="match status" value="1"/>
</dbReference>
<evidence type="ECO:0000313" key="21">
    <source>
        <dbReference type="EMBL" id="AUF71508.1"/>
    </source>
</evidence>
<evidence type="ECO:0000256" key="7">
    <source>
        <dbReference type="ARBA" id="ARBA00022692"/>
    </source>
</evidence>
<dbReference type="Pfam" id="PF00361">
    <property type="entry name" value="Proton_antipo_M"/>
    <property type="match status" value="1"/>
</dbReference>
<dbReference type="GO" id="GO:0015990">
    <property type="term" value="P:electron transport coupled proton transport"/>
    <property type="evidence" value="ECO:0007669"/>
    <property type="project" value="TreeGrafter"/>
</dbReference>
<dbReference type="EC" id="7.1.1.2" evidence="3"/>
<evidence type="ECO:0000256" key="18">
    <source>
        <dbReference type="SAM" id="Phobius"/>
    </source>
</evidence>
<feature type="transmembrane region" description="Helical" evidence="18">
    <location>
        <begin position="408"/>
        <end position="429"/>
    </location>
</feature>
<keyword evidence="6" id="KW-0679">Respiratory chain</keyword>
<feature type="transmembrane region" description="Helical" evidence="18">
    <location>
        <begin position="98"/>
        <end position="116"/>
    </location>
</feature>
<keyword evidence="12" id="KW-0520">NAD</keyword>